<gene>
    <name evidence="2" type="ORF">E2C01_041740</name>
</gene>
<organism evidence="2 3">
    <name type="scientific">Portunus trituberculatus</name>
    <name type="common">Swimming crab</name>
    <name type="synonym">Neptunus trituberculatus</name>
    <dbReference type="NCBI Taxonomy" id="210409"/>
    <lineage>
        <taxon>Eukaryota</taxon>
        <taxon>Metazoa</taxon>
        <taxon>Ecdysozoa</taxon>
        <taxon>Arthropoda</taxon>
        <taxon>Crustacea</taxon>
        <taxon>Multicrustacea</taxon>
        <taxon>Malacostraca</taxon>
        <taxon>Eumalacostraca</taxon>
        <taxon>Eucarida</taxon>
        <taxon>Decapoda</taxon>
        <taxon>Pleocyemata</taxon>
        <taxon>Brachyura</taxon>
        <taxon>Eubrachyura</taxon>
        <taxon>Portunoidea</taxon>
        <taxon>Portunidae</taxon>
        <taxon>Portuninae</taxon>
        <taxon>Portunus</taxon>
    </lineage>
</organism>
<dbReference type="Proteomes" id="UP000324222">
    <property type="component" value="Unassembled WGS sequence"/>
</dbReference>
<keyword evidence="3" id="KW-1185">Reference proteome</keyword>
<dbReference type="AlphaFoldDB" id="A0A5B7FRT8"/>
<comment type="caution">
    <text evidence="2">The sequence shown here is derived from an EMBL/GenBank/DDBJ whole genome shotgun (WGS) entry which is preliminary data.</text>
</comment>
<reference evidence="2 3" key="1">
    <citation type="submission" date="2019-05" db="EMBL/GenBank/DDBJ databases">
        <title>Another draft genome of Portunus trituberculatus and its Hox gene families provides insights of decapod evolution.</title>
        <authorList>
            <person name="Jeong J.-H."/>
            <person name="Song I."/>
            <person name="Kim S."/>
            <person name="Choi T."/>
            <person name="Kim D."/>
            <person name="Ryu S."/>
            <person name="Kim W."/>
        </authorList>
    </citation>
    <scope>NUCLEOTIDE SEQUENCE [LARGE SCALE GENOMIC DNA]</scope>
    <source>
        <tissue evidence="2">Muscle</tissue>
    </source>
</reference>
<feature type="region of interest" description="Disordered" evidence="1">
    <location>
        <begin position="71"/>
        <end position="94"/>
    </location>
</feature>
<evidence type="ECO:0000313" key="3">
    <source>
        <dbReference type="Proteomes" id="UP000324222"/>
    </source>
</evidence>
<name>A0A5B7FRT8_PORTR</name>
<protein>
    <submittedName>
        <fullName evidence="2">Uncharacterized protein</fullName>
    </submittedName>
</protein>
<evidence type="ECO:0000313" key="2">
    <source>
        <dbReference type="EMBL" id="MPC47979.1"/>
    </source>
</evidence>
<dbReference type="EMBL" id="VSRR010008037">
    <property type="protein sequence ID" value="MPC47979.1"/>
    <property type="molecule type" value="Genomic_DNA"/>
</dbReference>
<sequence length="94" mass="10961">MWAIRVPCFVPEREKHTRGVMSSRYMYHIAGVSERHIDDTTSAHCETALCEHQEVKLLMFKKLLRRLSPSPSLTQNTDKVNIRRRHKLGANTFP</sequence>
<proteinExistence type="predicted"/>
<accession>A0A5B7FRT8</accession>
<evidence type="ECO:0000256" key="1">
    <source>
        <dbReference type="SAM" id="MobiDB-lite"/>
    </source>
</evidence>